<organism evidence="2 3">
    <name type="scientific">Paspalum notatum var. saurae</name>
    <dbReference type="NCBI Taxonomy" id="547442"/>
    <lineage>
        <taxon>Eukaryota</taxon>
        <taxon>Viridiplantae</taxon>
        <taxon>Streptophyta</taxon>
        <taxon>Embryophyta</taxon>
        <taxon>Tracheophyta</taxon>
        <taxon>Spermatophyta</taxon>
        <taxon>Magnoliopsida</taxon>
        <taxon>Liliopsida</taxon>
        <taxon>Poales</taxon>
        <taxon>Poaceae</taxon>
        <taxon>PACMAD clade</taxon>
        <taxon>Panicoideae</taxon>
        <taxon>Andropogonodae</taxon>
        <taxon>Paspaleae</taxon>
        <taxon>Paspalinae</taxon>
        <taxon>Paspalum</taxon>
    </lineage>
</organism>
<feature type="region of interest" description="Disordered" evidence="1">
    <location>
        <begin position="45"/>
        <end position="139"/>
    </location>
</feature>
<evidence type="ECO:0000313" key="2">
    <source>
        <dbReference type="EMBL" id="WVZ83009.1"/>
    </source>
</evidence>
<sequence length="301" mass="31807">MPLASQKPVVLLLSTTPPRGSPAYRAYAAPRIDVPTSTGRALLLNPDTIPSPLHSPAPSSLAPRSLSASISPERRAPPARAALAVSSHTGRRKLSPPRPTRFRRSPHPPPSPRLLLSPRSRSSTSPHGRPPATAIAAVGSPWRALSGPILRLQTAAPKPARPARSSSTPRLGESPPPPSESDPRRPAPPSRGRLRFTLCAARTLLPTRLDLGESNPRGRGPLPPPPRLQARGSSRVAARGNAAASRDSANEGPTQKQSRTQWPEDEPVHPVPEDGVSLIKPSLFQGVAWGKASQPGKLTVA</sequence>
<feature type="compositionally biased region" description="Low complexity" evidence="1">
    <location>
        <begin position="154"/>
        <end position="173"/>
    </location>
</feature>
<proteinExistence type="predicted"/>
<gene>
    <name evidence="2" type="ORF">U9M48_030200</name>
</gene>
<protein>
    <submittedName>
        <fullName evidence="2">Uncharacterized protein</fullName>
    </submittedName>
</protein>
<dbReference type="EMBL" id="CP144750">
    <property type="protein sequence ID" value="WVZ83009.1"/>
    <property type="molecule type" value="Genomic_DNA"/>
</dbReference>
<evidence type="ECO:0000256" key="1">
    <source>
        <dbReference type="SAM" id="MobiDB-lite"/>
    </source>
</evidence>
<keyword evidence="3" id="KW-1185">Reference proteome</keyword>
<feature type="compositionally biased region" description="Polar residues" evidence="1">
    <location>
        <begin position="251"/>
        <end position="261"/>
    </location>
</feature>
<dbReference type="Proteomes" id="UP001341281">
    <property type="component" value="Chromosome 06"/>
</dbReference>
<feature type="region of interest" description="Disordered" evidence="1">
    <location>
        <begin position="207"/>
        <end position="277"/>
    </location>
</feature>
<feature type="compositionally biased region" description="Low complexity" evidence="1">
    <location>
        <begin position="113"/>
        <end position="131"/>
    </location>
</feature>
<evidence type="ECO:0000313" key="3">
    <source>
        <dbReference type="Proteomes" id="UP001341281"/>
    </source>
</evidence>
<feature type="compositionally biased region" description="Low complexity" evidence="1">
    <location>
        <begin position="50"/>
        <end position="71"/>
    </location>
</feature>
<feature type="compositionally biased region" description="Low complexity" evidence="1">
    <location>
        <begin position="78"/>
        <end position="87"/>
    </location>
</feature>
<dbReference type="AlphaFoldDB" id="A0AAQ3TZM8"/>
<feature type="region of interest" description="Disordered" evidence="1">
    <location>
        <begin position="153"/>
        <end position="193"/>
    </location>
</feature>
<accession>A0AAQ3TZM8</accession>
<feature type="compositionally biased region" description="Basic residues" evidence="1">
    <location>
        <begin position="89"/>
        <end position="106"/>
    </location>
</feature>
<name>A0AAQ3TZM8_PASNO</name>
<reference evidence="2 3" key="1">
    <citation type="submission" date="2024-02" db="EMBL/GenBank/DDBJ databases">
        <title>High-quality chromosome-scale genome assembly of Pensacola bahiagrass (Paspalum notatum Flugge var. saurae).</title>
        <authorList>
            <person name="Vega J.M."/>
            <person name="Podio M."/>
            <person name="Orjuela J."/>
            <person name="Siena L.A."/>
            <person name="Pessino S.C."/>
            <person name="Combes M.C."/>
            <person name="Mariac C."/>
            <person name="Albertini E."/>
            <person name="Pupilli F."/>
            <person name="Ortiz J.P.A."/>
            <person name="Leblanc O."/>
        </authorList>
    </citation>
    <scope>NUCLEOTIDE SEQUENCE [LARGE SCALE GENOMIC DNA]</scope>
    <source>
        <strain evidence="2">R1</strain>
        <tissue evidence="2">Leaf</tissue>
    </source>
</reference>